<evidence type="ECO:0000313" key="14">
    <source>
        <dbReference type="Proteomes" id="UP001162734"/>
    </source>
</evidence>
<dbReference type="InterPro" id="IPR011867">
    <property type="entry name" value="ModB_ABC"/>
</dbReference>
<evidence type="ECO:0000256" key="6">
    <source>
        <dbReference type="ARBA" id="ARBA00022505"/>
    </source>
</evidence>
<evidence type="ECO:0000313" key="13">
    <source>
        <dbReference type="EMBL" id="BDG09941.1"/>
    </source>
</evidence>
<evidence type="ECO:0000256" key="4">
    <source>
        <dbReference type="ARBA" id="ARBA00022448"/>
    </source>
</evidence>
<evidence type="ECO:0000256" key="9">
    <source>
        <dbReference type="ARBA" id="ARBA00023136"/>
    </source>
</evidence>
<dbReference type="PROSITE" id="PS50928">
    <property type="entry name" value="ABC_TM1"/>
    <property type="match status" value="1"/>
</dbReference>
<dbReference type="RefSeq" id="WP_248342339.1">
    <property type="nucleotide sequence ID" value="NZ_AP025592.1"/>
</dbReference>
<proteinExistence type="inferred from homology"/>
<feature type="transmembrane region" description="Helical" evidence="10">
    <location>
        <begin position="83"/>
        <end position="107"/>
    </location>
</feature>
<dbReference type="NCBIfam" id="TIGR02141">
    <property type="entry name" value="modB_ABC"/>
    <property type="match status" value="1"/>
</dbReference>
<evidence type="ECO:0000256" key="2">
    <source>
        <dbReference type="ARBA" id="ARBA00004651"/>
    </source>
</evidence>
<evidence type="ECO:0000256" key="11">
    <source>
        <dbReference type="RuleBase" id="RU365097"/>
    </source>
</evidence>
<keyword evidence="7 10" id="KW-0812">Transmembrane</keyword>
<evidence type="ECO:0000256" key="10">
    <source>
        <dbReference type="RuleBase" id="RU363032"/>
    </source>
</evidence>
<dbReference type="Gene3D" id="1.10.3720.10">
    <property type="entry name" value="MetI-like"/>
    <property type="match status" value="1"/>
</dbReference>
<comment type="similarity">
    <text evidence="3 11">Belongs to the binding-protein-dependent transport system permease family. CysTW subfamily.</text>
</comment>
<keyword evidence="9 10" id="KW-0472">Membrane</keyword>
<dbReference type="InterPro" id="IPR035906">
    <property type="entry name" value="MetI-like_sf"/>
</dbReference>
<keyword evidence="8 10" id="KW-1133">Transmembrane helix</keyword>
<dbReference type="Proteomes" id="UP001162734">
    <property type="component" value="Chromosome"/>
</dbReference>
<reference evidence="14" key="1">
    <citation type="journal article" date="2022" name="Int. J. Syst. Evol. Microbiol.">
        <title>Anaeromyxobacter oryzae sp. nov., Anaeromyxobacter diazotrophicus sp. nov. and Anaeromyxobacter paludicola sp. nov., isolated from paddy soils.</title>
        <authorList>
            <person name="Itoh H."/>
            <person name="Xu Z."/>
            <person name="Mise K."/>
            <person name="Masuda Y."/>
            <person name="Ushijima N."/>
            <person name="Hayakawa C."/>
            <person name="Shiratori Y."/>
            <person name="Senoo K."/>
        </authorList>
    </citation>
    <scope>NUCLEOTIDE SEQUENCE [LARGE SCALE GENOMIC DNA]</scope>
    <source>
        <strain evidence="14">Red630</strain>
    </source>
</reference>
<keyword evidence="5 11" id="KW-1003">Cell membrane</keyword>
<comment type="subcellular location">
    <subcellularLocation>
        <location evidence="2 10">Cell membrane</location>
        <topology evidence="2 10">Multi-pass membrane protein</topology>
    </subcellularLocation>
</comment>
<dbReference type="InterPro" id="IPR000515">
    <property type="entry name" value="MetI-like"/>
</dbReference>
<keyword evidence="14" id="KW-1185">Reference proteome</keyword>
<gene>
    <name evidence="13" type="primary">modB</name>
    <name evidence="13" type="ORF">AMPC_30540</name>
</gene>
<evidence type="ECO:0000256" key="1">
    <source>
        <dbReference type="ARBA" id="ARBA00002949"/>
    </source>
</evidence>
<dbReference type="PANTHER" id="PTHR30183:SF8">
    <property type="entry name" value="MOLYBDENUM TRANSPORT SYSTEM PERMEASE"/>
    <property type="match status" value="1"/>
</dbReference>
<dbReference type="EMBL" id="AP025592">
    <property type="protein sequence ID" value="BDG09941.1"/>
    <property type="molecule type" value="Genomic_DNA"/>
</dbReference>
<feature type="transmembrane region" description="Helical" evidence="10">
    <location>
        <begin position="12"/>
        <end position="32"/>
    </location>
</feature>
<feature type="transmembrane region" description="Helical" evidence="10">
    <location>
        <begin position="144"/>
        <end position="169"/>
    </location>
</feature>
<dbReference type="Pfam" id="PF00528">
    <property type="entry name" value="BPD_transp_1"/>
    <property type="match status" value="1"/>
</dbReference>
<comment type="function">
    <text evidence="1 11">Part of the binding-protein-dependent transport system for molybdenum; probably responsible for the translocation of the substrate across the membrane.</text>
</comment>
<evidence type="ECO:0000256" key="5">
    <source>
        <dbReference type="ARBA" id="ARBA00022475"/>
    </source>
</evidence>
<evidence type="ECO:0000256" key="3">
    <source>
        <dbReference type="ARBA" id="ARBA00007069"/>
    </source>
</evidence>
<feature type="transmembrane region" description="Helical" evidence="10">
    <location>
        <begin position="44"/>
        <end position="63"/>
    </location>
</feature>
<keyword evidence="6 11" id="KW-0500">Molybdenum</keyword>
<name>A0ABN6N9N1_9BACT</name>
<dbReference type="SUPFAM" id="SSF161098">
    <property type="entry name" value="MetI-like"/>
    <property type="match status" value="1"/>
</dbReference>
<dbReference type="PANTHER" id="PTHR30183">
    <property type="entry name" value="MOLYBDENUM TRANSPORT SYSTEM PERMEASE PROTEIN MODB"/>
    <property type="match status" value="1"/>
</dbReference>
<accession>A0ABN6N9N1</accession>
<feature type="domain" description="ABC transmembrane type-1" evidence="12">
    <location>
        <begin position="6"/>
        <end position="210"/>
    </location>
</feature>
<evidence type="ECO:0000259" key="12">
    <source>
        <dbReference type="PROSITE" id="PS50928"/>
    </source>
</evidence>
<evidence type="ECO:0000256" key="7">
    <source>
        <dbReference type="ARBA" id="ARBA00022692"/>
    </source>
</evidence>
<keyword evidence="4 10" id="KW-0813">Transport</keyword>
<evidence type="ECO:0000256" key="8">
    <source>
        <dbReference type="ARBA" id="ARBA00022989"/>
    </source>
</evidence>
<dbReference type="CDD" id="cd06261">
    <property type="entry name" value="TM_PBP2"/>
    <property type="match status" value="1"/>
</dbReference>
<feature type="transmembrane region" description="Helical" evidence="10">
    <location>
        <begin position="189"/>
        <end position="213"/>
    </location>
</feature>
<organism evidence="13 14">
    <name type="scientific">Anaeromyxobacter paludicola</name>
    <dbReference type="NCBI Taxonomy" id="2918171"/>
    <lineage>
        <taxon>Bacteria</taxon>
        <taxon>Pseudomonadati</taxon>
        <taxon>Myxococcota</taxon>
        <taxon>Myxococcia</taxon>
        <taxon>Myxococcales</taxon>
        <taxon>Cystobacterineae</taxon>
        <taxon>Anaeromyxobacteraceae</taxon>
        <taxon>Anaeromyxobacter</taxon>
    </lineage>
</organism>
<protein>
    <recommendedName>
        <fullName evidence="11">Molybdenum transport system permease</fullName>
    </recommendedName>
</protein>
<sequence length="226" mass="24188">MDYAALRLSLELAALTTLALLVLGLPLAAWLARSTFRLKFLVEAVVALPLVLPPTVLGFYLLLAFAPQSPLGRSWERLTGHRLAFSFDGLLIASILYSLPFAVQPFAAALSAVDRRLVEASHTLGASPLATFLRVSLPLSARGVLAGAVLTFAHTLGEFGVVLMVGGNLQGETRTLSIAIFDHVEALEYAAAGRTALFLLVLSFAVLAVTYGLQRGAFEKWPARSR</sequence>